<evidence type="ECO:0000313" key="1">
    <source>
        <dbReference type="EMBL" id="QEN09008.1"/>
    </source>
</evidence>
<organism evidence="1 2">
    <name type="scientific">Oceanispirochaeta crateris</name>
    <dbReference type="NCBI Taxonomy" id="2518645"/>
    <lineage>
        <taxon>Bacteria</taxon>
        <taxon>Pseudomonadati</taxon>
        <taxon>Spirochaetota</taxon>
        <taxon>Spirochaetia</taxon>
        <taxon>Spirochaetales</taxon>
        <taxon>Spirochaetaceae</taxon>
        <taxon>Oceanispirochaeta</taxon>
    </lineage>
</organism>
<dbReference type="AlphaFoldDB" id="A0A5C1QNU0"/>
<proteinExistence type="predicted"/>
<accession>A0A5C1QNU0</accession>
<dbReference type="KEGG" id="ock:EXM22_13795"/>
<gene>
    <name evidence="1" type="ORF">EXM22_13795</name>
</gene>
<dbReference type="RefSeq" id="WP_149487084.1">
    <property type="nucleotide sequence ID" value="NZ_CP036150.1"/>
</dbReference>
<reference evidence="1 2" key="1">
    <citation type="submission" date="2019-02" db="EMBL/GenBank/DDBJ databases">
        <title>Complete Genome Sequence and Methylome Analysis of free living Spirochaetas.</title>
        <authorList>
            <person name="Fomenkov A."/>
            <person name="Dubinina G."/>
            <person name="Leshcheva N."/>
            <person name="Mikheeva N."/>
            <person name="Grabovich M."/>
            <person name="Vincze T."/>
            <person name="Roberts R.J."/>
        </authorList>
    </citation>
    <scope>NUCLEOTIDE SEQUENCE [LARGE SCALE GENOMIC DNA]</scope>
    <source>
        <strain evidence="1 2">K2</strain>
    </source>
</reference>
<evidence type="ECO:0000313" key="2">
    <source>
        <dbReference type="Proteomes" id="UP000324209"/>
    </source>
</evidence>
<protein>
    <submittedName>
        <fullName evidence="1">Uncharacterized protein</fullName>
    </submittedName>
</protein>
<dbReference type="Proteomes" id="UP000324209">
    <property type="component" value="Chromosome"/>
</dbReference>
<name>A0A5C1QNU0_9SPIO</name>
<sequence>MNQDTMTKYSYEKEFYVKETPGKSFLLSSDDIQLILNMAESLKDPTDRKFIKKLAKKEYITNEEKKEMDRIFIEAISKIRSNPSVSA</sequence>
<dbReference type="EMBL" id="CP036150">
    <property type="protein sequence ID" value="QEN09008.1"/>
    <property type="molecule type" value="Genomic_DNA"/>
</dbReference>
<dbReference type="OrthoDB" id="9929623at2"/>
<keyword evidence="2" id="KW-1185">Reference proteome</keyword>